<dbReference type="PROSITE" id="PS00062">
    <property type="entry name" value="ALDOKETO_REDUCTASE_2"/>
    <property type="match status" value="1"/>
</dbReference>
<dbReference type="EMBL" id="CP119955">
    <property type="protein sequence ID" value="WFC96847.1"/>
    <property type="molecule type" value="Genomic_DNA"/>
</dbReference>
<dbReference type="PIRSF" id="PIRSF000097">
    <property type="entry name" value="AKR"/>
    <property type="match status" value="1"/>
</dbReference>
<feature type="domain" description="NADP-dependent oxidoreductase" evidence="5">
    <location>
        <begin position="26"/>
        <end position="286"/>
    </location>
</feature>
<sequence>MSFRNSIPMNDGRSIPQIGLGSVLKSGEDTERIIEYAIKTGYRHLDLAKAYKNQRDVGAALKKLIPEKISREELFITSKVWNNMHSPEDVQRSLEDTLEELGVDYLDLFLMHWPVAFDAPMNDFRVEENGWVKLDFRYSVVDTWKAMIAMQKTGKVKSIGVSNFRPDIIDAIVRETGVAPAVNQIEAHPLLPQDDWVEYHKKHHIVITAYAPLGNNMSDQRKIVDYPQVAAIAERRKVSPSQVLIAWGVRRGYVVIPRSSNPAHIVNNYEQIELSDEEYKQVSSLVDEAGGPTRFFIPYKTFKPRWDVNVFNEPGEKDATHQIKVT</sequence>
<dbReference type="PRINTS" id="PR00069">
    <property type="entry name" value="ALDKETRDTASE"/>
</dbReference>
<evidence type="ECO:0000313" key="6">
    <source>
        <dbReference type="EMBL" id="WFC96847.1"/>
    </source>
</evidence>
<accession>A0AAF0DWU5</accession>
<evidence type="ECO:0000313" key="7">
    <source>
        <dbReference type="Proteomes" id="UP001216638"/>
    </source>
</evidence>
<name>A0AAF0DWU5_9BASI</name>
<dbReference type="InterPro" id="IPR036812">
    <property type="entry name" value="NAD(P)_OxRdtase_dom_sf"/>
</dbReference>
<keyword evidence="7" id="KW-1185">Reference proteome</keyword>
<keyword evidence="1 6" id="KW-0560">Oxidoreductase</keyword>
<feature type="active site" description="Proton donor" evidence="2">
    <location>
        <position position="51"/>
    </location>
</feature>
<dbReference type="AlphaFoldDB" id="A0AAF0DWU5"/>
<gene>
    <name evidence="6" type="ORF">MBRA1_003510</name>
</gene>
<dbReference type="InterPro" id="IPR018170">
    <property type="entry name" value="Aldo/ket_reductase_CS"/>
</dbReference>
<organism evidence="6 7">
    <name type="scientific">Malassezia brasiliensis</name>
    <dbReference type="NCBI Taxonomy" id="1821822"/>
    <lineage>
        <taxon>Eukaryota</taxon>
        <taxon>Fungi</taxon>
        <taxon>Dikarya</taxon>
        <taxon>Basidiomycota</taxon>
        <taxon>Ustilaginomycotina</taxon>
        <taxon>Malasseziomycetes</taxon>
        <taxon>Malasseziales</taxon>
        <taxon>Malasseziaceae</taxon>
        <taxon>Malassezia</taxon>
    </lineage>
</organism>
<dbReference type="InterPro" id="IPR023210">
    <property type="entry name" value="NADP_OxRdtase_dom"/>
</dbReference>
<reference evidence="6" key="1">
    <citation type="submission" date="2023-03" db="EMBL/GenBank/DDBJ databases">
        <title>Mating type loci evolution in Malassezia.</title>
        <authorList>
            <person name="Coelho M.A."/>
        </authorList>
    </citation>
    <scope>NUCLEOTIDE SEQUENCE</scope>
    <source>
        <strain evidence="6">CBS 14135</strain>
    </source>
</reference>
<evidence type="ECO:0000256" key="2">
    <source>
        <dbReference type="PIRSR" id="PIRSR000097-1"/>
    </source>
</evidence>
<dbReference type="PANTHER" id="PTHR11732">
    <property type="entry name" value="ALDO/KETO REDUCTASE"/>
    <property type="match status" value="1"/>
</dbReference>
<evidence type="ECO:0000256" key="3">
    <source>
        <dbReference type="PIRSR" id="PIRSR000097-2"/>
    </source>
</evidence>
<dbReference type="Pfam" id="PF00248">
    <property type="entry name" value="Aldo_ket_red"/>
    <property type="match status" value="1"/>
</dbReference>
<proteinExistence type="predicted"/>
<evidence type="ECO:0000256" key="4">
    <source>
        <dbReference type="PIRSR" id="PIRSR000097-3"/>
    </source>
</evidence>
<dbReference type="FunFam" id="3.20.20.100:FF:000002">
    <property type="entry name" value="2,5-diketo-D-gluconic acid reductase A"/>
    <property type="match status" value="1"/>
</dbReference>
<feature type="site" description="Lowers pKa of active site Tyr" evidence="4">
    <location>
        <position position="79"/>
    </location>
</feature>
<dbReference type="PROSITE" id="PS00798">
    <property type="entry name" value="ALDOKETO_REDUCTASE_1"/>
    <property type="match status" value="1"/>
</dbReference>
<dbReference type="InterPro" id="IPR020471">
    <property type="entry name" value="AKR"/>
</dbReference>
<protein>
    <submittedName>
        <fullName evidence="6">D/L-glyceraldehyde reductase</fullName>
        <ecNumber evidence="6">1.1.1.372</ecNumber>
    </submittedName>
</protein>
<dbReference type="SUPFAM" id="SSF51430">
    <property type="entry name" value="NAD(P)-linked oxidoreductase"/>
    <property type="match status" value="1"/>
</dbReference>
<dbReference type="Gene3D" id="3.20.20.100">
    <property type="entry name" value="NADP-dependent oxidoreductase domain"/>
    <property type="match status" value="1"/>
</dbReference>
<dbReference type="GO" id="GO:0016616">
    <property type="term" value="F:oxidoreductase activity, acting on the CH-OH group of donors, NAD or NADP as acceptor"/>
    <property type="evidence" value="ECO:0007669"/>
    <property type="project" value="UniProtKB-ARBA"/>
</dbReference>
<feature type="binding site" evidence="3">
    <location>
        <position position="112"/>
    </location>
    <ligand>
        <name>substrate</name>
    </ligand>
</feature>
<dbReference type="Proteomes" id="UP001216638">
    <property type="component" value="Chromosome 5"/>
</dbReference>
<dbReference type="EC" id="1.1.1.372" evidence="6"/>
<evidence type="ECO:0000259" key="5">
    <source>
        <dbReference type="Pfam" id="PF00248"/>
    </source>
</evidence>
<evidence type="ECO:0000256" key="1">
    <source>
        <dbReference type="ARBA" id="ARBA00023002"/>
    </source>
</evidence>